<evidence type="ECO:0000256" key="2">
    <source>
        <dbReference type="ARBA" id="ARBA00012438"/>
    </source>
</evidence>
<dbReference type="Gene3D" id="3.30.450.20">
    <property type="entry name" value="PAS domain"/>
    <property type="match status" value="1"/>
</dbReference>
<keyword evidence="4" id="KW-0808">Transferase</keyword>
<keyword evidence="8" id="KW-0472">Membrane</keyword>
<evidence type="ECO:0000256" key="1">
    <source>
        <dbReference type="ARBA" id="ARBA00000085"/>
    </source>
</evidence>
<evidence type="ECO:0000256" key="3">
    <source>
        <dbReference type="ARBA" id="ARBA00022553"/>
    </source>
</evidence>
<keyword evidence="5" id="KW-0547">Nucleotide-binding</keyword>
<keyword evidence="3" id="KW-0597">Phosphoprotein</keyword>
<feature type="domain" description="Signal transduction histidine kinase subgroup 2 dimerisation and phosphoacceptor" evidence="9">
    <location>
        <begin position="369"/>
        <end position="439"/>
    </location>
</feature>
<dbReference type="InterPro" id="IPR036890">
    <property type="entry name" value="HATPase_C_sf"/>
</dbReference>
<dbReference type="EC" id="2.7.13.3" evidence="2"/>
<evidence type="ECO:0000256" key="5">
    <source>
        <dbReference type="ARBA" id="ARBA00022741"/>
    </source>
</evidence>
<evidence type="ECO:0000259" key="9">
    <source>
        <dbReference type="Pfam" id="PF07568"/>
    </source>
</evidence>
<keyword evidence="11" id="KW-1185">Reference proteome</keyword>
<comment type="catalytic activity">
    <reaction evidence="1">
        <text>ATP + protein L-histidine = ADP + protein N-phospho-L-histidine.</text>
        <dbReference type="EC" id="2.7.13.3"/>
    </reaction>
</comment>
<gene>
    <name evidence="10" type="ORF">SAMN04490248_13223</name>
</gene>
<dbReference type="GO" id="GO:0004673">
    <property type="term" value="F:protein histidine kinase activity"/>
    <property type="evidence" value="ECO:0007669"/>
    <property type="project" value="UniProtKB-EC"/>
</dbReference>
<name>A0A1H8VQK0_9RHOB</name>
<evidence type="ECO:0000313" key="11">
    <source>
        <dbReference type="Proteomes" id="UP000198893"/>
    </source>
</evidence>
<dbReference type="Gene3D" id="3.30.565.10">
    <property type="entry name" value="Histidine kinase-like ATPase, C-terminal domain"/>
    <property type="match status" value="1"/>
</dbReference>
<keyword evidence="8" id="KW-1133">Transmembrane helix</keyword>
<sequence length="582" mass="62593">MIRLFSRPFDGLATRVAGTLTIAMLPIGAIAIAQAVEISREEARRKETVLLTATAEAAIGEALAIASARGAASTLTAEIIRRGGSATADCSAMFESVVRENLQFSFAGYASAGGKIVCGSSALGQDIREGVVYKAMEVDKKPTVVANRKGIIGGHSVIVVAAPVFVGTKYQGFVAISVPHTRIHKIIGGTPSDRPLDIVTFNAAGAVLSSDAGQDALSRELPAGRSLSSLISMHQYAFSGHTQAGEKRTFAVVPIFPGVAYALGSWNADPTMGWARLSTVVFPALMLIVGLVVAFTTVNRTVIRRISRLKTNMSEFALSRRIEPITRKRQLPREFREIDTVWVKLAEKLVRDEAELEEMVRQKNVLLKEVHHRVKNNLQLIASIVNLKFRRATSDEARRSLSEVRMRVSSIATVHQALYTNNFTGKVRADELLAEVIDATITAGSSGVGEIQVSQSYDRILLYPDQAVPFLLLASEAVTNALKYIGRPAEGPPMLSVTLSDPGGGHAEFRVFNSVGVPLLPPAQVQGSGLGRSLIAGFSKQIGGEVQTVQTDEAYDFCLTFTPAPFDPEIQPITLNDIDGDQ</sequence>
<reference evidence="10 11" key="1">
    <citation type="submission" date="2016-10" db="EMBL/GenBank/DDBJ databases">
        <authorList>
            <person name="de Groot N.N."/>
        </authorList>
    </citation>
    <scope>NUCLEOTIDE SEQUENCE [LARGE SCALE GENOMIC DNA]</scope>
    <source>
        <strain evidence="10 11">DSM 27842</strain>
    </source>
</reference>
<feature type="transmembrane region" description="Helical" evidence="8">
    <location>
        <begin position="12"/>
        <end position="36"/>
    </location>
</feature>
<evidence type="ECO:0000256" key="7">
    <source>
        <dbReference type="ARBA" id="ARBA00022840"/>
    </source>
</evidence>
<evidence type="ECO:0000256" key="6">
    <source>
        <dbReference type="ARBA" id="ARBA00022777"/>
    </source>
</evidence>
<dbReference type="AlphaFoldDB" id="A0A1H8VQK0"/>
<keyword evidence="8" id="KW-0812">Transmembrane</keyword>
<proteinExistence type="predicted"/>
<keyword evidence="6 10" id="KW-0418">Kinase</keyword>
<dbReference type="Pfam" id="PF07568">
    <property type="entry name" value="HisKA_2"/>
    <property type="match status" value="1"/>
</dbReference>
<dbReference type="STRING" id="569882.SAMN04490248_13223"/>
<protein>
    <recommendedName>
        <fullName evidence="2">histidine kinase</fullName>
        <ecNumber evidence="2">2.7.13.3</ecNumber>
    </recommendedName>
</protein>
<evidence type="ECO:0000256" key="4">
    <source>
        <dbReference type="ARBA" id="ARBA00022679"/>
    </source>
</evidence>
<evidence type="ECO:0000256" key="8">
    <source>
        <dbReference type="SAM" id="Phobius"/>
    </source>
</evidence>
<dbReference type="PANTHER" id="PTHR41523">
    <property type="entry name" value="TWO-COMPONENT SYSTEM SENSOR PROTEIN"/>
    <property type="match status" value="1"/>
</dbReference>
<feature type="transmembrane region" description="Helical" evidence="8">
    <location>
        <begin position="249"/>
        <end position="268"/>
    </location>
</feature>
<feature type="transmembrane region" description="Helical" evidence="8">
    <location>
        <begin position="280"/>
        <end position="303"/>
    </location>
</feature>
<keyword evidence="7" id="KW-0067">ATP-binding</keyword>
<dbReference type="EMBL" id="FODS01000032">
    <property type="protein sequence ID" value="SEP17604.1"/>
    <property type="molecule type" value="Genomic_DNA"/>
</dbReference>
<dbReference type="Proteomes" id="UP000198893">
    <property type="component" value="Unassembled WGS sequence"/>
</dbReference>
<accession>A0A1H8VQK0</accession>
<evidence type="ECO:0000313" key="10">
    <source>
        <dbReference type="EMBL" id="SEP17604.1"/>
    </source>
</evidence>
<dbReference type="PANTHER" id="PTHR41523:SF8">
    <property type="entry name" value="ETHYLENE RESPONSE SENSOR PROTEIN"/>
    <property type="match status" value="1"/>
</dbReference>
<dbReference type="GO" id="GO:0005524">
    <property type="term" value="F:ATP binding"/>
    <property type="evidence" value="ECO:0007669"/>
    <property type="project" value="UniProtKB-KW"/>
</dbReference>
<organism evidence="10 11">
    <name type="scientific">Salinihabitans flavidus</name>
    <dbReference type="NCBI Taxonomy" id="569882"/>
    <lineage>
        <taxon>Bacteria</taxon>
        <taxon>Pseudomonadati</taxon>
        <taxon>Pseudomonadota</taxon>
        <taxon>Alphaproteobacteria</taxon>
        <taxon>Rhodobacterales</taxon>
        <taxon>Roseobacteraceae</taxon>
        <taxon>Salinihabitans</taxon>
    </lineage>
</organism>
<dbReference type="InterPro" id="IPR011495">
    <property type="entry name" value="Sig_transdc_His_kin_sub2_dim/P"/>
</dbReference>